<keyword evidence="1" id="KW-1133">Transmembrane helix</keyword>
<dbReference type="AlphaFoldDB" id="I3YWC5"/>
<keyword evidence="3" id="KW-1185">Reference proteome</keyword>
<dbReference type="RefSeq" id="WP_014782548.1">
    <property type="nucleotide sequence ID" value="NC_018013.1"/>
</dbReference>
<reference evidence="2 3" key="1">
    <citation type="submission" date="2012-06" db="EMBL/GenBank/DDBJ databases">
        <title>The complete genome of Aequorivita sublithincola DSM 14238.</title>
        <authorList>
            <consortium name="US DOE Joint Genome Institute (JGI-PGF)"/>
            <person name="Lucas S."/>
            <person name="Copeland A."/>
            <person name="Lapidus A."/>
            <person name="Goodwin L."/>
            <person name="Pitluck S."/>
            <person name="Peters L."/>
            <person name="Munk A.C.C."/>
            <person name="Kyrpides N."/>
            <person name="Mavromatis K."/>
            <person name="Pagani I."/>
            <person name="Ivanova N."/>
            <person name="Ovchinnikova G."/>
            <person name="Zeytun A."/>
            <person name="Detter J.C."/>
            <person name="Han C."/>
            <person name="Land M."/>
            <person name="Hauser L."/>
            <person name="Markowitz V."/>
            <person name="Cheng J.-F."/>
            <person name="Hugenholtz P."/>
            <person name="Woyke T."/>
            <person name="Wu D."/>
            <person name="Tindall B."/>
            <person name="Faehnrich R."/>
            <person name="Brambilla E."/>
            <person name="Klenk H.-P."/>
            <person name="Eisen J.A."/>
        </authorList>
    </citation>
    <scope>NUCLEOTIDE SEQUENCE [LARGE SCALE GENOMIC DNA]</scope>
    <source>
        <strain evidence="3">DSM 14238 / LMG 21431 / ACAM 643 / 9-3</strain>
    </source>
</reference>
<proteinExistence type="predicted"/>
<keyword evidence="1" id="KW-0472">Membrane</keyword>
<feature type="transmembrane region" description="Helical" evidence="1">
    <location>
        <begin position="118"/>
        <end position="138"/>
    </location>
</feature>
<dbReference type="OrthoDB" id="1451346at2"/>
<accession>I3YWC5</accession>
<evidence type="ECO:0000313" key="3">
    <source>
        <dbReference type="Proteomes" id="UP000006049"/>
    </source>
</evidence>
<gene>
    <name evidence="2" type="ordered locus">Aeqsu_1814</name>
</gene>
<keyword evidence="1" id="KW-0812">Transmembrane</keyword>
<sequence length="162" mass="19014">MLPNEIVLRPRFQMELEHSCSQIVKRFAEVKKTQNKFNVSCVDDHIFIKLPNKEQHFWSPQLHLELSEITEHKCSVHGFFGPNPTVWTMFMFFHVAVGILFMVDLTWMYTRYNLDNSIGLQIGIAIILVILWVLLYIAGRIGKKKGKPGMRELYDFMLEIIN</sequence>
<dbReference type="PATRIC" id="fig|746697.3.peg.1844"/>
<evidence type="ECO:0000313" key="2">
    <source>
        <dbReference type="EMBL" id="AFL81293.1"/>
    </source>
</evidence>
<organism evidence="2 3">
    <name type="scientific">Aequorivita sublithincola (strain DSM 14238 / LMG 21431 / ACAM 643 / 9-3)</name>
    <dbReference type="NCBI Taxonomy" id="746697"/>
    <lineage>
        <taxon>Bacteria</taxon>
        <taxon>Pseudomonadati</taxon>
        <taxon>Bacteroidota</taxon>
        <taxon>Flavobacteriia</taxon>
        <taxon>Flavobacteriales</taxon>
        <taxon>Flavobacteriaceae</taxon>
        <taxon>Aequorivita</taxon>
    </lineage>
</organism>
<evidence type="ECO:0000256" key="1">
    <source>
        <dbReference type="SAM" id="Phobius"/>
    </source>
</evidence>
<dbReference type="Proteomes" id="UP000006049">
    <property type="component" value="Chromosome"/>
</dbReference>
<feature type="transmembrane region" description="Helical" evidence="1">
    <location>
        <begin position="86"/>
        <end position="106"/>
    </location>
</feature>
<dbReference type="STRING" id="746697.Aeqsu_1814"/>
<protein>
    <recommendedName>
        <fullName evidence="4">GTP-binding protein</fullName>
    </recommendedName>
</protein>
<dbReference type="HOGENOM" id="CLU_130847_0_0_10"/>
<dbReference type="eggNOG" id="ENOG502ZWR1">
    <property type="taxonomic scope" value="Bacteria"/>
</dbReference>
<dbReference type="EMBL" id="CP003280">
    <property type="protein sequence ID" value="AFL81293.1"/>
    <property type="molecule type" value="Genomic_DNA"/>
</dbReference>
<dbReference type="KEGG" id="asl:Aeqsu_1814"/>
<name>I3YWC5_AEQSU</name>
<evidence type="ECO:0008006" key="4">
    <source>
        <dbReference type="Google" id="ProtNLM"/>
    </source>
</evidence>